<sequence length="759" mass="83264">MNIGKNALMVLEKRYLTKDENGNNIETVEELFRRVAAAVAGADGLFCPDADTASVEKRFYDLMTNLDFLPNSPTLMNAGRPLGQLSACFVLPVGDSMEEIFEAVKQAALIHKSGGGTGFSFSRLRAAGSTVRSTGGVASGPVSFMRVFNMATEAVKQGGTRRGANMGILRVDHPDIREFITCKTNNADITNFNISVGITEAFMRAVESGTSYPLIDPKTKSVVREESAPEIFRMIVENAWRNGEPGIIFLDRLNRDNIVPGQGEIESTNPCGEQPLLPYESCNLGSINLVNMLKEDENGNYTVDYGKLKETVELAVHFLDNVIEINKYPIEKIEEVTKLTRKIGLGVMGFSDMLLYLGIPYDSQQAVSLGESLMQFITESARAKSAELAGPRGPFPLFGESIYAGKTEPLRNGTVTTIAPTGTISIIAGCSSGIEPIFAYAFVRNVMDNTELPEVNPVLEEILRKRGLYSGELMRKIADQGSLADIQELPEDIRRVFVCSHDISPESHIRMQAAFQKYTDNAVSKTVNFRHDAAVEEVSKTYLLAYRLGCKGVTIYRDGSRDSQVLNIGKVNKDGEKPETAPEPEFRQNILPRPRPEVTMGITERMKIGCGNLYVTVNYDEHGICEVFTSTGKAGGCPSQSEATARLVSIALRSGVDIKEILDQLRGIRCPSTIRQSGMSCTSCPDGISKVIKKVYDMLEKEQLQKEHLPKPEERPRGTKKAPARPADKNAKYCSECGAELEHEGGCVICRSCGYSKCN</sequence>
<keyword evidence="4 14" id="KW-0237">DNA synthesis</keyword>
<comment type="function">
    <text evidence="12 14">Catalyzes the reduction of ribonucleotides to deoxyribonucleotides. May function to provide a pool of deoxyribonucleotide precursors for DNA repair during oxygen limitation and/or for immediate growth after restoration of oxygen.</text>
</comment>
<protein>
    <recommendedName>
        <fullName evidence="14">Vitamin B12-dependent ribonucleotide reductase</fullName>
        <ecNumber evidence="14">1.17.4.1</ecNumber>
    </recommendedName>
</protein>
<evidence type="ECO:0000256" key="2">
    <source>
        <dbReference type="ARBA" id="ARBA00007405"/>
    </source>
</evidence>
<accession>A0A1W2AAA7</accession>
<evidence type="ECO:0000256" key="4">
    <source>
        <dbReference type="ARBA" id="ARBA00022634"/>
    </source>
</evidence>
<dbReference type="InterPro" id="IPR008926">
    <property type="entry name" value="RNR_R1-su_N"/>
</dbReference>
<keyword evidence="6" id="KW-0067">ATP-binding</keyword>
<keyword evidence="10 14" id="KW-0170">Cobalt</keyword>
<evidence type="ECO:0000256" key="12">
    <source>
        <dbReference type="ARBA" id="ARBA00025437"/>
    </source>
</evidence>
<dbReference type="OrthoDB" id="9762933at2"/>
<dbReference type="NCBIfam" id="TIGR02504">
    <property type="entry name" value="NrdJ_Z"/>
    <property type="match status" value="1"/>
</dbReference>
<feature type="domain" description="TSCPD" evidence="18">
    <location>
        <begin position="595"/>
        <end position="695"/>
    </location>
</feature>
<evidence type="ECO:0000256" key="7">
    <source>
        <dbReference type="ARBA" id="ARBA00023002"/>
    </source>
</evidence>
<dbReference type="EC" id="1.17.4.1" evidence="14"/>
<evidence type="ECO:0000256" key="13">
    <source>
        <dbReference type="ARBA" id="ARBA00047754"/>
    </source>
</evidence>
<dbReference type="InterPro" id="IPR013509">
    <property type="entry name" value="RNR_lsu_N"/>
</dbReference>
<dbReference type="RefSeq" id="WP_084234324.1">
    <property type="nucleotide sequence ID" value="NZ_FWXW01000003.1"/>
</dbReference>
<dbReference type="PRINTS" id="PR01183">
    <property type="entry name" value="RIBORDTASEM1"/>
</dbReference>
<dbReference type="Gene3D" id="3.20.70.20">
    <property type="match status" value="1"/>
</dbReference>
<gene>
    <name evidence="19" type="ORF">SAMN02745168_1650</name>
</gene>
<dbReference type="SUPFAM" id="SSF48168">
    <property type="entry name" value="R1 subunit of ribonucleotide reductase, N-terminal domain"/>
    <property type="match status" value="1"/>
</dbReference>
<evidence type="ECO:0000313" key="20">
    <source>
        <dbReference type="Proteomes" id="UP000192790"/>
    </source>
</evidence>
<dbReference type="Pfam" id="PF00317">
    <property type="entry name" value="Ribonuc_red_lgN"/>
    <property type="match status" value="1"/>
</dbReference>
<evidence type="ECO:0000259" key="16">
    <source>
        <dbReference type="Pfam" id="PF00317"/>
    </source>
</evidence>
<keyword evidence="5 14" id="KW-0547">Nucleotide-binding</keyword>
<evidence type="ECO:0000259" key="18">
    <source>
        <dbReference type="Pfam" id="PF12637"/>
    </source>
</evidence>
<reference evidence="19 20" key="1">
    <citation type="submission" date="2017-04" db="EMBL/GenBank/DDBJ databases">
        <authorList>
            <person name="Afonso C.L."/>
            <person name="Miller P.J."/>
            <person name="Scott M.A."/>
            <person name="Spackman E."/>
            <person name="Goraichik I."/>
            <person name="Dimitrov K.M."/>
            <person name="Suarez D.L."/>
            <person name="Swayne D.E."/>
        </authorList>
    </citation>
    <scope>NUCLEOTIDE SEQUENCE [LARGE SCALE GENOMIC DNA]</scope>
    <source>
        <strain evidence="19 20">DSM 12816</strain>
    </source>
</reference>
<keyword evidence="8" id="KW-0215">Deoxyribonucleotide synthesis</keyword>
<dbReference type="GO" id="GO:0031419">
    <property type="term" value="F:cobalamin binding"/>
    <property type="evidence" value="ECO:0007669"/>
    <property type="project" value="UniProtKB-KW"/>
</dbReference>
<dbReference type="Pfam" id="PF12637">
    <property type="entry name" value="TSCPD"/>
    <property type="match status" value="1"/>
</dbReference>
<organism evidence="19 20">
    <name type="scientific">Papillibacter cinnamivorans DSM 12816</name>
    <dbReference type="NCBI Taxonomy" id="1122930"/>
    <lineage>
        <taxon>Bacteria</taxon>
        <taxon>Bacillati</taxon>
        <taxon>Bacillota</taxon>
        <taxon>Clostridia</taxon>
        <taxon>Eubacteriales</taxon>
        <taxon>Oscillospiraceae</taxon>
        <taxon>Papillibacter</taxon>
    </lineage>
</organism>
<dbReference type="FunFam" id="3.20.70.20:FF:000018">
    <property type="entry name" value="Vitamin B12-dependent ribonucleotide reductase"/>
    <property type="match status" value="1"/>
</dbReference>
<evidence type="ECO:0000256" key="9">
    <source>
        <dbReference type="ARBA" id="ARBA00023157"/>
    </source>
</evidence>
<dbReference type="Pfam" id="PF02867">
    <property type="entry name" value="Ribonuc_red_lgC"/>
    <property type="match status" value="1"/>
</dbReference>
<dbReference type="STRING" id="1122930.SAMN02745168_1650"/>
<evidence type="ECO:0000256" key="6">
    <source>
        <dbReference type="ARBA" id="ARBA00022840"/>
    </source>
</evidence>
<evidence type="ECO:0000259" key="17">
    <source>
        <dbReference type="Pfam" id="PF02867"/>
    </source>
</evidence>
<comment type="catalytic activity">
    <reaction evidence="13 14">
        <text>a 2'-deoxyribonucleoside 5'-diphosphate + [thioredoxin]-disulfide + H2O = a ribonucleoside 5'-diphosphate + [thioredoxin]-dithiol</text>
        <dbReference type="Rhea" id="RHEA:23252"/>
        <dbReference type="Rhea" id="RHEA-COMP:10698"/>
        <dbReference type="Rhea" id="RHEA-COMP:10700"/>
        <dbReference type="ChEBI" id="CHEBI:15377"/>
        <dbReference type="ChEBI" id="CHEBI:29950"/>
        <dbReference type="ChEBI" id="CHEBI:50058"/>
        <dbReference type="ChEBI" id="CHEBI:57930"/>
        <dbReference type="ChEBI" id="CHEBI:73316"/>
        <dbReference type="EC" id="1.17.4.1"/>
    </reaction>
</comment>
<keyword evidence="20" id="KW-1185">Reference proteome</keyword>
<evidence type="ECO:0000256" key="15">
    <source>
        <dbReference type="SAM" id="MobiDB-lite"/>
    </source>
</evidence>
<dbReference type="PANTHER" id="PTHR43371">
    <property type="entry name" value="VITAMIN B12-DEPENDENT RIBONUCLEOTIDE REDUCTASE"/>
    <property type="match status" value="1"/>
</dbReference>
<evidence type="ECO:0000313" key="19">
    <source>
        <dbReference type="EMBL" id="SMC57596.1"/>
    </source>
</evidence>
<dbReference type="NCBIfam" id="NF006417">
    <property type="entry name" value="PRK08665.1"/>
    <property type="match status" value="1"/>
</dbReference>
<dbReference type="GO" id="GO:0009263">
    <property type="term" value="P:deoxyribonucleotide biosynthetic process"/>
    <property type="evidence" value="ECO:0007669"/>
    <property type="project" value="UniProtKB-KW"/>
</dbReference>
<evidence type="ECO:0000256" key="3">
    <source>
        <dbReference type="ARBA" id="ARBA00022628"/>
    </source>
</evidence>
<dbReference type="InterPro" id="IPR000788">
    <property type="entry name" value="RNR_lg_C"/>
</dbReference>
<dbReference type="GO" id="GO:0005524">
    <property type="term" value="F:ATP binding"/>
    <property type="evidence" value="ECO:0007669"/>
    <property type="project" value="UniProtKB-KW"/>
</dbReference>
<evidence type="ECO:0000256" key="11">
    <source>
        <dbReference type="ARBA" id="ARBA00024942"/>
    </source>
</evidence>
<feature type="domain" description="Ribonucleotide reductase large subunit N-terminal" evidence="16">
    <location>
        <begin position="3"/>
        <end position="83"/>
    </location>
</feature>
<evidence type="ECO:0000256" key="5">
    <source>
        <dbReference type="ARBA" id="ARBA00022741"/>
    </source>
</evidence>
<comment type="cofactor">
    <cofactor evidence="1 14">
        <name>adenosylcob(III)alamin</name>
        <dbReference type="ChEBI" id="CHEBI:18408"/>
    </cofactor>
</comment>
<name>A0A1W2AAA7_9FIRM</name>
<evidence type="ECO:0000256" key="8">
    <source>
        <dbReference type="ARBA" id="ARBA00023116"/>
    </source>
</evidence>
<dbReference type="GO" id="GO:0004748">
    <property type="term" value="F:ribonucleoside-diphosphate reductase activity, thioredoxin disulfide as acceptor"/>
    <property type="evidence" value="ECO:0007669"/>
    <property type="project" value="UniProtKB-EC"/>
</dbReference>
<evidence type="ECO:0000256" key="1">
    <source>
        <dbReference type="ARBA" id="ARBA00001922"/>
    </source>
</evidence>
<feature type="region of interest" description="Disordered" evidence="15">
    <location>
        <begin position="704"/>
        <end position="726"/>
    </location>
</feature>
<keyword evidence="7 14" id="KW-0560">Oxidoreductase</keyword>
<dbReference type="PANTHER" id="PTHR43371:SF1">
    <property type="entry name" value="RIBONUCLEOSIDE-DIPHOSPHATE REDUCTASE"/>
    <property type="match status" value="1"/>
</dbReference>
<dbReference type="UniPathway" id="UPA00326"/>
<keyword evidence="9" id="KW-1015">Disulfide bond</keyword>
<dbReference type="AlphaFoldDB" id="A0A1W2AAA7"/>
<proteinExistence type="inferred from homology"/>
<comment type="function">
    <text evidence="11">Provides the precursors necessary for DNA synthesis. Catalyzes the biosynthesis of deoxyribonucleotides from the corresponding ribonucleotides.</text>
</comment>
<dbReference type="InterPro" id="IPR050862">
    <property type="entry name" value="RdRp_reductase_class-2"/>
</dbReference>
<evidence type="ECO:0000256" key="10">
    <source>
        <dbReference type="ARBA" id="ARBA00023285"/>
    </source>
</evidence>
<evidence type="ECO:0000256" key="14">
    <source>
        <dbReference type="RuleBase" id="RU364064"/>
    </source>
</evidence>
<dbReference type="CDD" id="cd02888">
    <property type="entry name" value="RNR_II_dimer"/>
    <property type="match status" value="1"/>
</dbReference>
<feature type="compositionally biased region" description="Basic and acidic residues" evidence="15">
    <location>
        <begin position="704"/>
        <end position="717"/>
    </location>
</feature>
<dbReference type="Proteomes" id="UP000192790">
    <property type="component" value="Unassembled WGS sequence"/>
</dbReference>
<dbReference type="SUPFAM" id="SSF51998">
    <property type="entry name" value="PFL-like glycyl radical enzymes"/>
    <property type="match status" value="1"/>
</dbReference>
<comment type="similarity">
    <text evidence="2 14">Belongs to the ribonucleoside diphosphate reductase class-2 family.</text>
</comment>
<keyword evidence="3 14" id="KW-0846">Cobalamin</keyword>
<dbReference type="EMBL" id="FWXW01000003">
    <property type="protein sequence ID" value="SMC57596.1"/>
    <property type="molecule type" value="Genomic_DNA"/>
</dbReference>
<dbReference type="GO" id="GO:0071897">
    <property type="term" value="P:DNA biosynthetic process"/>
    <property type="evidence" value="ECO:0007669"/>
    <property type="project" value="UniProtKB-KW"/>
</dbReference>
<dbReference type="InterPro" id="IPR024434">
    <property type="entry name" value="TSCPD_dom"/>
</dbReference>
<feature type="domain" description="Ribonucleotide reductase large subunit C-terminal" evidence="17">
    <location>
        <begin position="86"/>
        <end position="556"/>
    </location>
</feature>
<dbReference type="InterPro" id="IPR013344">
    <property type="entry name" value="RNR_NrdJ/NrdZ"/>
</dbReference>